<gene>
    <name evidence="10" type="ORF">C2E21_1965</name>
</gene>
<dbReference type="PANTHER" id="PTHR11558">
    <property type="entry name" value="SPERMIDINE/SPERMINE SYNTHASE"/>
    <property type="match status" value="1"/>
</dbReference>
<keyword evidence="4 6" id="KW-0808">Transferase</keyword>
<evidence type="ECO:0000256" key="5">
    <source>
        <dbReference type="ARBA" id="ARBA00049307"/>
    </source>
</evidence>
<evidence type="ECO:0000256" key="1">
    <source>
        <dbReference type="ARBA" id="ARBA00005123"/>
    </source>
</evidence>
<sequence>MRALVQRLSQRLIAARPARAPQRAAPLYRAFRTCASTHTSGSSMAGEEAAPGSLEQGMAVLKAANESWFTELSSLWPGTGLSIKVDEVLFRGRSDFQDVAVVKTQAFGTVLVLDGAIQCTDRDEFSYQEMIAHLPTCALARAPKRALVVGGGDGGVLRELSRHASLEEIHIAEIDGMVIDVAKKYFPQMAVGYSDPRVKVHVCDGIKFVQDAPEGHYDVIVVDSSDPVGPAEVLFQKPFFEAMHRALAPGGIVCTQAESLWYHLEIIKSLAAMCAEVFVGGGVQYGFTTIPTYPSGQIGFMVCTKAAGDGSAPPNAAEPRQPLPGTPEGRGYTPLRYYSQEVHRAAFVLPAFGKEALAGSLTY</sequence>
<feature type="active site" description="Proton acceptor" evidence="6">
    <location>
        <position position="223"/>
    </location>
</feature>
<evidence type="ECO:0000259" key="9">
    <source>
        <dbReference type="PROSITE" id="PS51006"/>
    </source>
</evidence>
<organism evidence="10 11">
    <name type="scientific">Chlorella sorokiniana</name>
    <name type="common">Freshwater green alga</name>
    <dbReference type="NCBI Taxonomy" id="3076"/>
    <lineage>
        <taxon>Eukaryota</taxon>
        <taxon>Viridiplantae</taxon>
        <taxon>Chlorophyta</taxon>
        <taxon>core chlorophytes</taxon>
        <taxon>Trebouxiophyceae</taxon>
        <taxon>Chlorellales</taxon>
        <taxon>Chlorellaceae</taxon>
        <taxon>Chlorella clade</taxon>
        <taxon>Chlorella</taxon>
    </lineage>
</organism>
<dbReference type="NCBIfam" id="NF037959">
    <property type="entry name" value="MFS_SpdSyn"/>
    <property type="match status" value="1"/>
</dbReference>
<accession>A0A2P6U190</accession>
<comment type="pathway">
    <text evidence="1">Amine and polyamine biosynthesis; spermidine biosynthesis; spermidine from putrescine: step 1/1.</text>
</comment>
<dbReference type="Pfam" id="PF17284">
    <property type="entry name" value="Spermine_synt_N"/>
    <property type="match status" value="1"/>
</dbReference>
<dbReference type="InterPro" id="IPR001045">
    <property type="entry name" value="Spermi_synthase"/>
</dbReference>
<evidence type="ECO:0000256" key="7">
    <source>
        <dbReference type="RuleBase" id="RU003836"/>
    </source>
</evidence>
<evidence type="ECO:0000256" key="2">
    <source>
        <dbReference type="ARBA" id="ARBA00007867"/>
    </source>
</evidence>
<dbReference type="Gene3D" id="3.40.50.150">
    <property type="entry name" value="Vaccinia Virus protein VP39"/>
    <property type="match status" value="1"/>
</dbReference>
<evidence type="ECO:0000313" key="11">
    <source>
        <dbReference type="Proteomes" id="UP000239899"/>
    </source>
</evidence>
<dbReference type="SUPFAM" id="SSF53335">
    <property type="entry name" value="S-adenosyl-L-methionine-dependent methyltransferases"/>
    <property type="match status" value="1"/>
</dbReference>
<dbReference type="PANTHER" id="PTHR11558:SF11">
    <property type="entry name" value="SPERMIDINE SYNTHASE"/>
    <property type="match status" value="1"/>
</dbReference>
<dbReference type="AlphaFoldDB" id="A0A2P6U190"/>
<feature type="domain" description="PABS" evidence="9">
    <location>
        <begin position="66"/>
        <end position="305"/>
    </location>
</feature>
<evidence type="ECO:0000313" key="10">
    <source>
        <dbReference type="EMBL" id="PRW60069.1"/>
    </source>
</evidence>
<dbReference type="InterPro" id="IPR030374">
    <property type="entry name" value="PABS"/>
</dbReference>
<dbReference type="GO" id="GO:0004766">
    <property type="term" value="F:spermidine synthase activity"/>
    <property type="evidence" value="ECO:0007669"/>
    <property type="project" value="UniProtKB-EC"/>
</dbReference>
<dbReference type="NCBIfam" id="TIGR00417">
    <property type="entry name" value="speE"/>
    <property type="match status" value="1"/>
</dbReference>
<dbReference type="GO" id="GO:0005829">
    <property type="term" value="C:cytosol"/>
    <property type="evidence" value="ECO:0007669"/>
    <property type="project" value="TreeGrafter"/>
</dbReference>
<dbReference type="EC" id="2.5.1.16" evidence="3"/>
<evidence type="ECO:0000256" key="3">
    <source>
        <dbReference type="ARBA" id="ARBA00012455"/>
    </source>
</evidence>
<dbReference type="Gene3D" id="2.30.140.10">
    <property type="entry name" value="Spermidine synthase, tetramerisation domain"/>
    <property type="match status" value="1"/>
</dbReference>
<dbReference type="InterPro" id="IPR030373">
    <property type="entry name" value="PABS_CS"/>
</dbReference>
<reference evidence="10 11" key="1">
    <citation type="journal article" date="2018" name="Plant J.">
        <title>Genome sequences of Chlorella sorokiniana UTEX 1602 and Micractinium conductrix SAG 241.80: implications to maltose excretion by a green alga.</title>
        <authorList>
            <person name="Arriola M.B."/>
            <person name="Velmurugan N."/>
            <person name="Zhang Y."/>
            <person name="Plunkett M.H."/>
            <person name="Hondzo H."/>
            <person name="Barney B.M."/>
        </authorList>
    </citation>
    <scope>NUCLEOTIDE SEQUENCE [LARGE SCALE GENOMIC DNA]</scope>
    <source>
        <strain evidence="11">UTEX 1602</strain>
    </source>
</reference>
<comment type="catalytic activity">
    <reaction evidence="5">
        <text>S-adenosyl 3-(methylsulfanyl)propylamine + putrescine = S-methyl-5'-thioadenosine + spermidine + H(+)</text>
        <dbReference type="Rhea" id="RHEA:12721"/>
        <dbReference type="ChEBI" id="CHEBI:15378"/>
        <dbReference type="ChEBI" id="CHEBI:17509"/>
        <dbReference type="ChEBI" id="CHEBI:57443"/>
        <dbReference type="ChEBI" id="CHEBI:57834"/>
        <dbReference type="ChEBI" id="CHEBI:326268"/>
        <dbReference type="EC" id="2.5.1.16"/>
    </reaction>
</comment>
<dbReference type="Pfam" id="PF01564">
    <property type="entry name" value="Spermine_synth"/>
    <property type="match status" value="1"/>
</dbReference>
<dbReference type="OrthoDB" id="38125at2759"/>
<feature type="region of interest" description="Disordered" evidence="8">
    <location>
        <begin position="311"/>
        <end position="330"/>
    </location>
</feature>
<proteinExistence type="inferred from homology"/>
<dbReference type="FunFam" id="3.40.50.150:FF:000013">
    <property type="entry name" value="Spermidine synthase"/>
    <property type="match status" value="1"/>
</dbReference>
<name>A0A2P6U190_CHLSO</name>
<dbReference type="Proteomes" id="UP000239899">
    <property type="component" value="Unassembled WGS sequence"/>
</dbReference>
<evidence type="ECO:0000256" key="8">
    <source>
        <dbReference type="SAM" id="MobiDB-lite"/>
    </source>
</evidence>
<dbReference type="InterPro" id="IPR037163">
    <property type="entry name" value="Spermidine_synt_N_sf"/>
</dbReference>
<dbReference type="EMBL" id="LHPG02000003">
    <property type="protein sequence ID" value="PRW60069.1"/>
    <property type="molecule type" value="Genomic_DNA"/>
</dbReference>
<dbReference type="PROSITE" id="PS51006">
    <property type="entry name" value="PABS_2"/>
    <property type="match status" value="1"/>
</dbReference>
<protein>
    <recommendedName>
        <fullName evidence="3">spermidine synthase</fullName>
        <ecNumber evidence="3">2.5.1.16</ecNumber>
    </recommendedName>
</protein>
<dbReference type="STRING" id="3076.A0A2P6U190"/>
<evidence type="ECO:0000256" key="4">
    <source>
        <dbReference type="ARBA" id="ARBA00022679"/>
    </source>
</evidence>
<keyword evidence="11" id="KW-1185">Reference proteome</keyword>
<comment type="similarity">
    <text evidence="2 7">Belongs to the spermidine/spermine synthase family.</text>
</comment>
<dbReference type="PROSITE" id="PS01330">
    <property type="entry name" value="PABS_1"/>
    <property type="match status" value="1"/>
</dbReference>
<dbReference type="CDD" id="cd02440">
    <property type="entry name" value="AdoMet_MTases"/>
    <property type="match status" value="1"/>
</dbReference>
<dbReference type="InterPro" id="IPR029063">
    <property type="entry name" value="SAM-dependent_MTases_sf"/>
</dbReference>
<keyword evidence="6" id="KW-0620">Polyamine biosynthesis</keyword>
<dbReference type="InterPro" id="IPR035246">
    <property type="entry name" value="Spermidine_synt_N"/>
</dbReference>
<evidence type="ECO:0000256" key="6">
    <source>
        <dbReference type="PROSITE-ProRule" id="PRU00354"/>
    </source>
</evidence>
<dbReference type="NCBIfam" id="NF002010">
    <property type="entry name" value="PRK00811.1"/>
    <property type="match status" value="1"/>
</dbReference>
<comment type="caution">
    <text evidence="10">The sequence shown here is derived from an EMBL/GenBank/DDBJ whole genome shotgun (WGS) entry which is preliminary data.</text>
</comment>
<dbReference type="GO" id="GO:0008295">
    <property type="term" value="P:spermidine biosynthetic process"/>
    <property type="evidence" value="ECO:0007669"/>
    <property type="project" value="TreeGrafter"/>
</dbReference>
<dbReference type="HAMAP" id="MF_00198">
    <property type="entry name" value="Spermidine_synth"/>
    <property type="match status" value="1"/>
</dbReference>